<dbReference type="Proteomes" id="UP000821866">
    <property type="component" value="Chromosome 7"/>
</dbReference>
<keyword evidence="4" id="KW-0418">Kinase</keyword>
<comment type="caution">
    <text evidence="8">The sequence shown here is derived from an EMBL/GenBank/DDBJ whole genome shotgun (WGS) entry which is preliminary data.</text>
</comment>
<evidence type="ECO:0000256" key="5">
    <source>
        <dbReference type="ARBA" id="ARBA00022840"/>
    </source>
</evidence>
<keyword evidence="2" id="KW-0808">Transferase</keyword>
<dbReference type="GO" id="GO:0000448">
    <property type="term" value="P:cleavage in ITS2 between 5.8S rRNA and LSU-rRNA of tricistronic rRNA transcript (SSU-rRNA, 5.8S rRNA, LSU-rRNA)"/>
    <property type="evidence" value="ECO:0007669"/>
    <property type="project" value="TreeGrafter"/>
</dbReference>
<dbReference type="PANTHER" id="PTHR12755:SF3">
    <property type="entry name" value="POLYNUCLEOTIDE 5'-HYDROXYL-KINASE NOL9"/>
    <property type="match status" value="1"/>
</dbReference>
<dbReference type="InterPro" id="IPR006580">
    <property type="entry name" value="Znf_TTF"/>
</dbReference>
<evidence type="ECO:0000256" key="6">
    <source>
        <dbReference type="SAM" id="MobiDB-lite"/>
    </source>
</evidence>
<feature type="compositionally biased region" description="Acidic residues" evidence="6">
    <location>
        <begin position="439"/>
        <end position="452"/>
    </location>
</feature>
<accession>A0A9J6DKT2</accession>
<keyword evidence="9" id="KW-1185">Reference proteome</keyword>
<dbReference type="AlphaFoldDB" id="A0A9J6DKT2"/>
<dbReference type="GO" id="GO:0051731">
    <property type="term" value="F:polynucleotide 5'-hydroxyl-kinase activity"/>
    <property type="evidence" value="ECO:0007669"/>
    <property type="project" value="InterPro"/>
</dbReference>
<proteinExistence type="inferred from homology"/>
<feature type="region of interest" description="Disordered" evidence="6">
    <location>
        <begin position="399"/>
        <end position="457"/>
    </location>
</feature>
<dbReference type="InterPro" id="IPR032319">
    <property type="entry name" value="CLP1_P"/>
</dbReference>
<dbReference type="InterPro" id="IPR045116">
    <property type="entry name" value="Clp1/Grc3"/>
</dbReference>
<reference evidence="8" key="2">
    <citation type="submission" date="2021-09" db="EMBL/GenBank/DDBJ databases">
        <authorList>
            <person name="Jia N."/>
            <person name="Wang J."/>
            <person name="Shi W."/>
            <person name="Du L."/>
            <person name="Sun Y."/>
            <person name="Zhan W."/>
            <person name="Jiang J."/>
            <person name="Wang Q."/>
            <person name="Zhang B."/>
            <person name="Ji P."/>
            <person name="Sakyi L.B."/>
            <person name="Cui X."/>
            <person name="Yuan T."/>
            <person name="Jiang B."/>
            <person name="Yang W."/>
            <person name="Lam T.T.-Y."/>
            <person name="Chang Q."/>
            <person name="Ding S."/>
            <person name="Wang X."/>
            <person name="Zhu J."/>
            <person name="Ruan X."/>
            <person name="Zhao L."/>
            <person name="Wei J."/>
            <person name="Que T."/>
            <person name="Du C."/>
            <person name="Cheng J."/>
            <person name="Dai P."/>
            <person name="Han X."/>
            <person name="Huang E."/>
            <person name="Gao Y."/>
            <person name="Liu J."/>
            <person name="Shao H."/>
            <person name="Ye R."/>
            <person name="Li L."/>
            <person name="Wei W."/>
            <person name="Wang X."/>
            <person name="Wang C."/>
            <person name="Huo Q."/>
            <person name="Li W."/>
            <person name="Guo W."/>
            <person name="Chen H."/>
            <person name="Chen S."/>
            <person name="Zhou L."/>
            <person name="Zhou L."/>
            <person name="Ni X."/>
            <person name="Tian J."/>
            <person name="Zhou Y."/>
            <person name="Sheng Y."/>
            <person name="Liu T."/>
            <person name="Pan Y."/>
            <person name="Xia L."/>
            <person name="Li J."/>
            <person name="Zhao F."/>
            <person name="Cao W."/>
        </authorList>
    </citation>
    <scope>NUCLEOTIDE SEQUENCE</scope>
    <source>
        <strain evidence="8">Rmic-2018</strain>
        <tissue evidence="8">Larvae</tissue>
    </source>
</reference>
<evidence type="ECO:0000256" key="4">
    <source>
        <dbReference type="ARBA" id="ARBA00022777"/>
    </source>
</evidence>
<feature type="compositionally biased region" description="Polar residues" evidence="6">
    <location>
        <begin position="418"/>
        <end position="429"/>
    </location>
</feature>
<keyword evidence="5" id="KW-0067">ATP-binding</keyword>
<comment type="similarity">
    <text evidence="1">Belongs to the Clp1 family. NOL9/GRC3 subfamily.</text>
</comment>
<dbReference type="SUPFAM" id="SSF52540">
    <property type="entry name" value="P-loop containing nucleoside triphosphate hydrolases"/>
    <property type="match status" value="1"/>
</dbReference>
<sequence>MKRHSATTKQRSLASYLKKVRTDEADGEEPPPSKDKTSPSSALVESQARPNFCSDSGECTGLYESPENKHKHDTHAPLGNDGGRSATPSDLCSTVNAGQSDTFTTGQCPRKVSGMAPTHFGSPPLCATSVNIFDLGLFVLKSNNVNDPETMEKLLLNPWTPPADYDYPATGKRNLKFQPQWVDRYPWLVYSKKLQGALCKYCVVFASECAGKGEHQRLGCFVTKEFTNYKKVMDALKSHASSSYHAMSTTISENFLAVRSRSQHDILTQLDHGLKKQAEENRKNLLPIIETILFCGRQEVPLRGTDDSGPINMSEVLPFKNDGNLRALLRMRAKCGDAALRAHMETSLANALYTSPKIQNELITLCGKIIQRKIVENINSALWMVLHTLHTLLRSTLRGSTHGHSVSSEQPLRLPASEASTSKQSSMFPTFSGERATVDEDFEEEEDVSEDGQEWHEGGLLCKKGRLQWRRTPVTESDQPGFEEYGSSSEGGGDERSDEDKSEEDVSVDGASDDYHTSSSSGSSASEENDVDECGRRDVNRLLLESQTFLQEYEDDDKACNVDNQGTNEEDSRANADTDNTFRVFMAAGRVVVLVRPPAAVQLTGRAQLRVLHGILDIEGHVIIGGTAAARVRPDCCLVHSPFPKGFVHVKPLPLEVPRSIGKAMNLRRTLAQLGMDEAWTKLRPLIGRGTAVMLLEKVPGGNWPIGVKRDSQLRGPLQSLGFQLSQYQPSKSWSDPWRQQASALVRNVICAHDFGDHQRTLKPGIGYEQLVRFAAVVGLQKPMHQKSFKPISRKTRDAAMDDVTANLVRLKELAVRELSRDDSAIMYNEGRAVQCVVVCGRQNTGKSSLLRVLVNSYLNFCSEVLYLDCDPGQCEFTPPATVSLTRVTEPLLGPPFTHVRTPEKAYFLGHVSPASQPDSYCMAIRALIDHARKVAPRAPLLVNTMGWVNGKSRFCASSVLCDSKGLGLSLLTDVIRWLCPTDLVQLVTEAENGDTPMPLLDETLLRSACGWMTSRSDSDGLWPLDDLSCYALPGSTFRGRSTARAKREAMVLAYLGRKGSSDGYHLPDTPYWLWNTTPLRSRTNVEARACLGYYTVTWLK</sequence>
<dbReference type="InterPro" id="IPR027417">
    <property type="entry name" value="P-loop_NTPase"/>
</dbReference>
<feature type="region of interest" description="Disordered" evidence="6">
    <location>
        <begin position="1"/>
        <end position="94"/>
    </location>
</feature>
<organism evidence="8 9">
    <name type="scientific">Rhipicephalus microplus</name>
    <name type="common">Cattle tick</name>
    <name type="synonym">Boophilus microplus</name>
    <dbReference type="NCBI Taxonomy" id="6941"/>
    <lineage>
        <taxon>Eukaryota</taxon>
        <taxon>Metazoa</taxon>
        <taxon>Ecdysozoa</taxon>
        <taxon>Arthropoda</taxon>
        <taxon>Chelicerata</taxon>
        <taxon>Arachnida</taxon>
        <taxon>Acari</taxon>
        <taxon>Parasitiformes</taxon>
        <taxon>Ixodida</taxon>
        <taxon>Ixodoidea</taxon>
        <taxon>Ixodidae</taxon>
        <taxon>Rhipicephalinae</taxon>
        <taxon>Rhipicephalus</taxon>
        <taxon>Boophilus</taxon>
    </lineage>
</organism>
<dbReference type="EMBL" id="JABSTU010000009">
    <property type="protein sequence ID" value="KAH8022550.1"/>
    <property type="molecule type" value="Genomic_DNA"/>
</dbReference>
<keyword evidence="3" id="KW-0547">Nucleotide-binding</keyword>
<evidence type="ECO:0000256" key="1">
    <source>
        <dbReference type="ARBA" id="ARBA00011003"/>
    </source>
</evidence>
<dbReference type="GO" id="GO:0005634">
    <property type="term" value="C:nucleus"/>
    <property type="evidence" value="ECO:0007669"/>
    <property type="project" value="TreeGrafter"/>
</dbReference>
<dbReference type="PANTHER" id="PTHR12755">
    <property type="entry name" value="CLEAVAGE/POLYADENYLATION FACTOR IA SUBUNIT CLP1P"/>
    <property type="match status" value="1"/>
</dbReference>
<dbReference type="Pfam" id="PF16575">
    <property type="entry name" value="CLP1_P"/>
    <property type="match status" value="1"/>
</dbReference>
<feature type="region of interest" description="Disordered" evidence="6">
    <location>
        <begin position="472"/>
        <end position="534"/>
    </location>
</feature>
<evidence type="ECO:0000256" key="2">
    <source>
        <dbReference type="ARBA" id="ARBA00022679"/>
    </source>
</evidence>
<dbReference type="GO" id="GO:0005524">
    <property type="term" value="F:ATP binding"/>
    <property type="evidence" value="ECO:0007669"/>
    <property type="project" value="UniProtKB-KW"/>
</dbReference>
<dbReference type="Gene3D" id="3.40.50.300">
    <property type="entry name" value="P-loop containing nucleotide triphosphate hydrolases"/>
    <property type="match status" value="1"/>
</dbReference>
<evidence type="ECO:0000313" key="8">
    <source>
        <dbReference type="EMBL" id="KAH8022550.1"/>
    </source>
</evidence>
<reference evidence="8" key="1">
    <citation type="journal article" date="2020" name="Cell">
        <title>Large-Scale Comparative Analyses of Tick Genomes Elucidate Their Genetic Diversity and Vector Capacities.</title>
        <authorList>
            <consortium name="Tick Genome and Microbiome Consortium (TIGMIC)"/>
            <person name="Jia N."/>
            <person name="Wang J."/>
            <person name="Shi W."/>
            <person name="Du L."/>
            <person name="Sun Y."/>
            <person name="Zhan W."/>
            <person name="Jiang J.F."/>
            <person name="Wang Q."/>
            <person name="Zhang B."/>
            <person name="Ji P."/>
            <person name="Bell-Sakyi L."/>
            <person name="Cui X.M."/>
            <person name="Yuan T.T."/>
            <person name="Jiang B.G."/>
            <person name="Yang W.F."/>
            <person name="Lam T.T."/>
            <person name="Chang Q.C."/>
            <person name="Ding S.J."/>
            <person name="Wang X.J."/>
            <person name="Zhu J.G."/>
            <person name="Ruan X.D."/>
            <person name="Zhao L."/>
            <person name="Wei J.T."/>
            <person name="Ye R.Z."/>
            <person name="Que T.C."/>
            <person name="Du C.H."/>
            <person name="Zhou Y.H."/>
            <person name="Cheng J.X."/>
            <person name="Dai P.F."/>
            <person name="Guo W.B."/>
            <person name="Han X.H."/>
            <person name="Huang E.J."/>
            <person name="Li L.F."/>
            <person name="Wei W."/>
            <person name="Gao Y.C."/>
            <person name="Liu J.Z."/>
            <person name="Shao H.Z."/>
            <person name="Wang X."/>
            <person name="Wang C.C."/>
            <person name="Yang T.C."/>
            <person name="Huo Q.B."/>
            <person name="Li W."/>
            <person name="Chen H.Y."/>
            <person name="Chen S.E."/>
            <person name="Zhou L.G."/>
            <person name="Ni X.B."/>
            <person name="Tian J.H."/>
            <person name="Sheng Y."/>
            <person name="Liu T."/>
            <person name="Pan Y.S."/>
            <person name="Xia L.Y."/>
            <person name="Li J."/>
            <person name="Zhao F."/>
            <person name="Cao W.C."/>
        </authorList>
    </citation>
    <scope>NUCLEOTIDE SEQUENCE</scope>
    <source>
        <strain evidence="8">Rmic-2018</strain>
    </source>
</reference>
<name>A0A9J6DKT2_RHIMP</name>
<protein>
    <recommendedName>
        <fullName evidence="7">TTF-type domain-containing protein</fullName>
    </recommendedName>
</protein>
<evidence type="ECO:0000256" key="3">
    <source>
        <dbReference type="ARBA" id="ARBA00022741"/>
    </source>
</evidence>
<dbReference type="CDD" id="cd00882">
    <property type="entry name" value="Ras_like_GTPase"/>
    <property type="match status" value="1"/>
</dbReference>
<dbReference type="VEuPathDB" id="VectorBase:LOC119174250"/>
<dbReference type="SMART" id="SM00597">
    <property type="entry name" value="ZnF_TTF"/>
    <property type="match status" value="1"/>
</dbReference>
<gene>
    <name evidence="8" type="ORF">HPB51_025262</name>
</gene>
<feature type="region of interest" description="Disordered" evidence="6">
    <location>
        <begin position="554"/>
        <end position="575"/>
    </location>
</feature>
<evidence type="ECO:0000259" key="7">
    <source>
        <dbReference type="SMART" id="SM00597"/>
    </source>
</evidence>
<feature type="domain" description="TTF-type" evidence="7">
    <location>
        <begin position="173"/>
        <end position="268"/>
    </location>
</feature>
<evidence type="ECO:0000313" key="9">
    <source>
        <dbReference type="Proteomes" id="UP000821866"/>
    </source>
</evidence>